<accession>A0A1B2HEB7</accession>
<dbReference type="Proteomes" id="UP000093053">
    <property type="component" value="Chromosome"/>
</dbReference>
<reference evidence="2 3" key="1">
    <citation type="submission" date="2016-07" db="EMBL/GenBank/DDBJ databases">
        <title>Complete genome sequence of the Lentzea guizhouensis DHS C013.</title>
        <authorList>
            <person name="Cao C."/>
        </authorList>
    </citation>
    <scope>NUCLEOTIDE SEQUENCE [LARGE SCALE GENOMIC DNA]</scope>
    <source>
        <strain evidence="2 3">DHS C013</strain>
    </source>
</reference>
<dbReference type="Gene3D" id="3.40.50.1390">
    <property type="entry name" value="Resolvase, N-terminal catalytic domain"/>
    <property type="match status" value="1"/>
</dbReference>
<dbReference type="STRING" id="1586287.BBK82_08185"/>
<sequence length="128" mass="13641">MILTVHEPKRHARNGAELMALAASLDAAAVQLELLAGPLAGIYDPHGVGSMPFAVLTNAAQLDRNYIREKTSKGQHAVAAKGNHGERPKVTDNDLLIVARALRDKSVPIPEIVTKLTIKTGKNAGEHP</sequence>
<dbReference type="SUPFAM" id="SSF53041">
    <property type="entry name" value="Resolvase-like"/>
    <property type="match status" value="1"/>
</dbReference>
<dbReference type="KEGG" id="led:BBK82_08185"/>
<feature type="domain" description="Resolvase/invertase-type recombinase catalytic" evidence="1">
    <location>
        <begin position="2"/>
        <end position="83"/>
    </location>
</feature>
<evidence type="ECO:0000313" key="3">
    <source>
        <dbReference type="Proteomes" id="UP000093053"/>
    </source>
</evidence>
<name>A0A1B2HEB7_9PSEU</name>
<protein>
    <recommendedName>
        <fullName evidence="1">Resolvase/invertase-type recombinase catalytic domain-containing protein</fullName>
    </recommendedName>
</protein>
<organism evidence="2 3">
    <name type="scientific">Lentzea guizhouensis</name>
    <dbReference type="NCBI Taxonomy" id="1586287"/>
    <lineage>
        <taxon>Bacteria</taxon>
        <taxon>Bacillati</taxon>
        <taxon>Actinomycetota</taxon>
        <taxon>Actinomycetes</taxon>
        <taxon>Pseudonocardiales</taxon>
        <taxon>Pseudonocardiaceae</taxon>
        <taxon>Lentzea</taxon>
    </lineage>
</organism>
<dbReference type="Pfam" id="PF00239">
    <property type="entry name" value="Resolvase"/>
    <property type="match status" value="1"/>
</dbReference>
<proteinExistence type="predicted"/>
<dbReference type="InterPro" id="IPR006119">
    <property type="entry name" value="Resolv_N"/>
</dbReference>
<dbReference type="EMBL" id="CP016793">
    <property type="protein sequence ID" value="ANZ36049.1"/>
    <property type="molecule type" value="Genomic_DNA"/>
</dbReference>
<dbReference type="AlphaFoldDB" id="A0A1B2HEB7"/>
<gene>
    <name evidence="2" type="ORF">BBK82_08185</name>
</gene>
<dbReference type="GO" id="GO:0003677">
    <property type="term" value="F:DNA binding"/>
    <property type="evidence" value="ECO:0007669"/>
    <property type="project" value="InterPro"/>
</dbReference>
<dbReference type="GO" id="GO:0000150">
    <property type="term" value="F:DNA strand exchange activity"/>
    <property type="evidence" value="ECO:0007669"/>
    <property type="project" value="InterPro"/>
</dbReference>
<keyword evidence="3" id="KW-1185">Reference proteome</keyword>
<dbReference type="InterPro" id="IPR036162">
    <property type="entry name" value="Resolvase-like_N_sf"/>
</dbReference>
<evidence type="ECO:0000313" key="2">
    <source>
        <dbReference type="EMBL" id="ANZ36049.1"/>
    </source>
</evidence>
<evidence type="ECO:0000259" key="1">
    <source>
        <dbReference type="Pfam" id="PF00239"/>
    </source>
</evidence>